<comment type="caution">
    <text evidence="1">The sequence shown here is derived from an EMBL/GenBank/DDBJ whole genome shotgun (WGS) entry which is preliminary data.</text>
</comment>
<name>A0AAV3PLQ9_LITER</name>
<evidence type="ECO:0000313" key="2">
    <source>
        <dbReference type="Proteomes" id="UP001454036"/>
    </source>
</evidence>
<gene>
    <name evidence="1" type="ORF">LIER_43187</name>
</gene>
<proteinExistence type="predicted"/>
<dbReference type="EMBL" id="BAABME010033351">
    <property type="protein sequence ID" value="GAA0152620.1"/>
    <property type="molecule type" value="Genomic_DNA"/>
</dbReference>
<dbReference type="Proteomes" id="UP001454036">
    <property type="component" value="Unassembled WGS sequence"/>
</dbReference>
<keyword evidence="2" id="KW-1185">Reference proteome</keyword>
<sequence>MDADLSRVLGCGKSFGAGMKGCRSLTWALIVFTSFLMTGHKWRDFYKVNRGCSSDMLLCLRRYIDVEIDKVIEAHVGEVMEVDKRSILQERRRYVRIKVKLDVTKPLKGEVCSL</sequence>
<accession>A0AAV3PLQ9</accession>
<evidence type="ECO:0000313" key="1">
    <source>
        <dbReference type="EMBL" id="GAA0152620.1"/>
    </source>
</evidence>
<dbReference type="AlphaFoldDB" id="A0AAV3PLQ9"/>
<protein>
    <submittedName>
        <fullName evidence="1">Uncharacterized protein</fullName>
    </submittedName>
</protein>
<organism evidence="1 2">
    <name type="scientific">Lithospermum erythrorhizon</name>
    <name type="common">Purple gromwell</name>
    <name type="synonym">Lithospermum officinale var. erythrorhizon</name>
    <dbReference type="NCBI Taxonomy" id="34254"/>
    <lineage>
        <taxon>Eukaryota</taxon>
        <taxon>Viridiplantae</taxon>
        <taxon>Streptophyta</taxon>
        <taxon>Embryophyta</taxon>
        <taxon>Tracheophyta</taxon>
        <taxon>Spermatophyta</taxon>
        <taxon>Magnoliopsida</taxon>
        <taxon>eudicotyledons</taxon>
        <taxon>Gunneridae</taxon>
        <taxon>Pentapetalae</taxon>
        <taxon>asterids</taxon>
        <taxon>lamiids</taxon>
        <taxon>Boraginales</taxon>
        <taxon>Boraginaceae</taxon>
        <taxon>Boraginoideae</taxon>
        <taxon>Lithospermeae</taxon>
        <taxon>Lithospermum</taxon>
    </lineage>
</organism>
<reference evidence="1 2" key="1">
    <citation type="submission" date="2024-01" db="EMBL/GenBank/DDBJ databases">
        <title>The complete chloroplast genome sequence of Lithospermum erythrorhizon: insights into the phylogenetic relationship among Boraginaceae species and the maternal lineages of purple gromwells.</title>
        <authorList>
            <person name="Okada T."/>
            <person name="Watanabe K."/>
        </authorList>
    </citation>
    <scope>NUCLEOTIDE SEQUENCE [LARGE SCALE GENOMIC DNA]</scope>
</reference>